<dbReference type="Pfam" id="PF00885">
    <property type="entry name" value="DMRL_synthase"/>
    <property type="match status" value="1"/>
</dbReference>
<dbReference type="Gene3D" id="3.40.50.960">
    <property type="entry name" value="Lumazine/riboflavin synthase"/>
    <property type="match status" value="1"/>
</dbReference>
<dbReference type="InterPro" id="IPR002180">
    <property type="entry name" value="LS/RS"/>
</dbReference>
<evidence type="ECO:0000256" key="4">
    <source>
        <dbReference type="ARBA" id="ARBA00022619"/>
    </source>
</evidence>
<feature type="binding site" evidence="7">
    <location>
        <position position="129"/>
    </location>
    <ligand>
        <name>(2S)-2-hydroxy-3-oxobutyl phosphate</name>
        <dbReference type="ChEBI" id="CHEBI:58830"/>
    </ligand>
</feature>
<comment type="catalytic activity">
    <reaction evidence="6 7">
        <text>(2S)-2-hydroxy-3-oxobutyl phosphate + 5-amino-6-(D-ribitylamino)uracil = 6,7-dimethyl-8-(1-D-ribityl)lumazine + phosphate + 2 H2O + H(+)</text>
        <dbReference type="Rhea" id="RHEA:26152"/>
        <dbReference type="ChEBI" id="CHEBI:15377"/>
        <dbReference type="ChEBI" id="CHEBI:15378"/>
        <dbReference type="ChEBI" id="CHEBI:15934"/>
        <dbReference type="ChEBI" id="CHEBI:43474"/>
        <dbReference type="ChEBI" id="CHEBI:58201"/>
        <dbReference type="ChEBI" id="CHEBI:58830"/>
        <dbReference type="EC" id="2.5.1.78"/>
    </reaction>
</comment>
<evidence type="ECO:0000256" key="5">
    <source>
        <dbReference type="ARBA" id="ARBA00022679"/>
    </source>
</evidence>
<reference evidence="8 9" key="1">
    <citation type="submission" date="2022-02" db="EMBL/GenBank/DDBJ databases">
        <title>Mesosutterella porci, a novel member of the family Sutterellaceae from pig feces.</title>
        <authorList>
            <person name="Wylensek D."/>
            <person name="Clavel T."/>
        </authorList>
    </citation>
    <scope>NUCLEOTIDE SEQUENCE [LARGE SCALE GENOMIC DNA]</scope>
    <source>
        <strain evidence="9">oilRF-744-wt-GAM-9</strain>
    </source>
</reference>
<evidence type="ECO:0000256" key="2">
    <source>
        <dbReference type="ARBA" id="ARBA00007424"/>
    </source>
</evidence>
<evidence type="ECO:0000256" key="3">
    <source>
        <dbReference type="ARBA" id="ARBA00012664"/>
    </source>
</evidence>
<dbReference type="PANTHER" id="PTHR21058:SF0">
    <property type="entry name" value="6,7-DIMETHYL-8-RIBITYLLUMAZINE SYNTHASE"/>
    <property type="match status" value="1"/>
</dbReference>
<proteinExistence type="inferred from homology"/>
<dbReference type="RefSeq" id="WP_237978969.1">
    <property type="nucleotide sequence ID" value="NZ_JAKNCT010000008.1"/>
</dbReference>
<feature type="binding site" evidence="7">
    <location>
        <begin position="87"/>
        <end position="88"/>
    </location>
    <ligand>
        <name>(2S)-2-hydroxy-3-oxobutyl phosphate</name>
        <dbReference type="ChEBI" id="CHEBI:58830"/>
    </ligand>
</feature>
<dbReference type="HAMAP" id="MF_00178">
    <property type="entry name" value="Lumazine_synth"/>
    <property type="match status" value="1"/>
</dbReference>
<sequence length="168" mass="18297">MAVDEIAQNLDGTGLRIGIVIARFNEYAGREEYGYCLEELKRLGVAEEDITVCHVPGALEVPFALQKLAMTEEYDALIAFGAVIRGETYHFELVSNESAAGISRVALDWDIPIANGILTTEDDEQCQDRIEGKAKACAQVAVEMANLAAEFPEVTEGDEDKTEAAPEE</sequence>
<dbReference type="Proteomes" id="UP001297600">
    <property type="component" value="Unassembled WGS sequence"/>
</dbReference>
<feature type="binding site" evidence="7">
    <location>
        <begin position="58"/>
        <end position="60"/>
    </location>
    <ligand>
        <name>5-amino-6-(D-ribitylamino)uracil</name>
        <dbReference type="ChEBI" id="CHEBI:15934"/>
    </ligand>
</feature>
<gene>
    <name evidence="7 8" type="primary">ribH</name>
    <name evidence="8" type="ORF">MAF45_07255</name>
</gene>
<keyword evidence="4 7" id="KW-0686">Riboflavin biosynthesis</keyword>
<organism evidence="8 9">
    <name type="scientific">Mesosutterella porci</name>
    <dbReference type="NCBI Taxonomy" id="2915351"/>
    <lineage>
        <taxon>Bacteria</taxon>
        <taxon>Pseudomonadati</taxon>
        <taxon>Pseudomonadota</taxon>
        <taxon>Betaproteobacteria</taxon>
        <taxon>Burkholderiales</taxon>
        <taxon>Sutterellaceae</taxon>
        <taxon>Mesosutterella</taxon>
    </lineage>
</organism>
<dbReference type="EC" id="2.5.1.78" evidence="3 7"/>
<feature type="active site" description="Proton donor" evidence="7">
    <location>
        <position position="90"/>
    </location>
</feature>
<comment type="similarity">
    <text evidence="2 7">Belongs to the DMRL synthase family.</text>
</comment>
<feature type="binding site" evidence="7">
    <location>
        <position position="115"/>
    </location>
    <ligand>
        <name>5-amino-6-(D-ribitylamino)uracil</name>
        <dbReference type="ChEBI" id="CHEBI:15934"/>
    </ligand>
</feature>
<feature type="binding site" evidence="7">
    <location>
        <begin position="82"/>
        <end position="84"/>
    </location>
    <ligand>
        <name>5-amino-6-(D-ribitylamino)uracil</name>
        <dbReference type="ChEBI" id="CHEBI:15934"/>
    </ligand>
</feature>
<accession>A0ABS9MRI8</accession>
<evidence type="ECO:0000256" key="6">
    <source>
        <dbReference type="ARBA" id="ARBA00048785"/>
    </source>
</evidence>
<dbReference type="InterPro" id="IPR036467">
    <property type="entry name" value="LS/RS_sf"/>
</dbReference>
<dbReference type="GO" id="GO:0000906">
    <property type="term" value="F:6,7-dimethyl-8-ribityllumazine synthase activity"/>
    <property type="evidence" value="ECO:0007669"/>
    <property type="project" value="UniProtKB-EC"/>
</dbReference>
<evidence type="ECO:0000256" key="1">
    <source>
        <dbReference type="ARBA" id="ARBA00004917"/>
    </source>
</evidence>
<comment type="caution">
    <text evidence="8">The sequence shown here is derived from an EMBL/GenBank/DDBJ whole genome shotgun (WGS) entry which is preliminary data.</text>
</comment>
<keyword evidence="9" id="KW-1185">Reference proteome</keyword>
<protein>
    <recommendedName>
        <fullName evidence="3 7">6,7-dimethyl-8-ribityllumazine synthase</fullName>
        <shortName evidence="7">DMRL synthase</shortName>
        <shortName evidence="7">LS</shortName>
        <shortName evidence="7">Lumazine synthase</shortName>
        <ecNumber evidence="3 7">2.5.1.78</ecNumber>
    </recommendedName>
</protein>
<evidence type="ECO:0000313" key="9">
    <source>
        <dbReference type="Proteomes" id="UP001297600"/>
    </source>
</evidence>
<dbReference type="NCBIfam" id="TIGR00114">
    <property type="entry name" value="lumazine-synth"/>
    <property type="match status" value="1"/>
</dbReference>
<name>A0ABS9MRI8_9BURK</name>
<dbReference type="PANTHER" id="PTHR21058">
    <property type="entry name" value="6,7-DIMETHYL-8-RIBITYLLUMAZINE SYNTHASE DMRL SYNTHASE LUMAZINE SYNTHASE"/>
    <property type="match status" value="1"/>
</dbReference>
<evidence type="ECO:0000256" key="7">
    <source>
        <dbReference type="HAMAP-Rule" id="MF_00178"/>
    </source>
</evidence>
<comment type="pathway">
    <text evidence="1 7">Cofactor biosynthesis; riboflavin biosynthesis; riboflavin from 2-hydroxy-3-oxobutyl phosphate and 5-amino-6-(D-ribitylamino)uracil: step 1/2.</text>
</comment>
<feature type="binding site" evidence="7">
    <location>
        <position position="24"/>
    </location>
    <ligand>
        <name>5-amino-6-(D-ribitylamino)uracil</name>
        <dbReference type="ChEBI" id="CHEBI:15934"/>
    </ligand>
</feature>
<dbReference type="SUPFAM" id="SSF52121">
    <property type="entry name" value="Lumazine synthase"/>
    <property type="match status" value="1"/>
</dbReference>
<dbReference type="CDD" id="cd09209">
    <property type="entry name" value="Lumazine_synthase-I"/>
    <property type="match status" value="1"/>
</dbReference>
<comment type="function">
    <text evidence="7">Catalyzes the formation of 6,7-dimethyl-8-ribityllumazine by condensation of 5-amino-6-(D-ribitylamino)uracil with 3,4-dihydroxy-2-butanone 4-phosphate. This is the penultimate step in the biosynthesis of riboflavin.</text>
</comment>
<dbReference type="InterPro" id="IPR034964">
    <property type="entry name" value="LS"/>
</dbReference>
<dbReference type="EMBL" id="JAKNCT010000008">
    <property type="protein sequence ID" value="MCG5031236.1"/>
    <property type="molecule type" value="Genomic_DNA"/>
</dbReference>
<keyword evidence="5 7" id="KW-0808">Transferase</keyword>
<evidence type="ECO:0000313" key="8">
    <source>
        <dbReference type="EMBL" id="MCG5031236.1"/>
    </source>
</evidence>